<dbReference type="EMBL" id="CADCTV010000129">
    <property type="protein sequence ID" value="CAA9302567.1"/>
    <property type="molecule type" value="Genomic_DNA"/>
</dbReference>
<dbReference type="SUPFAM" id="SSF143100">
    <property type="entry name" value="TTHA1013/TTHA0281-like"/>
    <property type="match status" value="1"/>
</dbReference>
<dbReference type="InterPro" id="IPR035069">
    <property type="entry name" value="TTHA1013/TTHA0281-like"/>
</dbReference>
<protein>
    <submittedName>
        <fullName evidence="1">Uncharacterized protein</fullName>
    </submittedName>
</protein>
<dbReference type="AlphaFoldDB" id="A0A6J4KD95"/>
<evidence type="ECO:0000313" key="1">
    <source>
        <dbReference type="EMBL" id="CAA9302567.1"/>
    </source>
</evidence>
<sequence>MTVDEYVALPWTVRGREVREAPEDGPYYLLTIEEMPGFSIVAPTRADAEGMYPAELREYIEAMIESRRAVPMPAAAA</sequence>
<gene>
    <name evidence="1" type="ORF">AVDCRST_MAG89-575</name>
</gene>
<accession>A0A6J4KD95</accession>
<reference evidence="1" key="1">
    <citation type="submission" date="2020-02" db="EMBL/GenBank/DDBJ databases">
        <authorList>
            <person name="Meier V. D."/>
        </authorList>
    </citation>
    <scope>NUCLEOTIDE SEQUENCE</scope>
    <source>
        <strain evidence="1">AVDCRST_MAG89</strain>
    </source>
</reference>
<organism evidence="1">
    <name type="scientific">uncultured Gemmatimonadota bacterium</name>
    <dbReference type="NCBI Taxonomy" id="203437"/>
    <lineage>
        <taxon>Bacteria</taxon>
        <taxon>Pseudomonadati</taxon>
        <taxon>Gemmatimonadota</taxon>
        <taxon>environmental samples</taxon>
    </lineage>
</organism>
<name>A0A6J4KD95_9BACT</name>
<proteinExistence type="predicted"/>